<keyword evidence="1" id="KW-0614">Plasmid</keyword>
<keyword evidence="2" id="KW-1185">Reference proteome</keyword>
<evidence type="ECO:0000313" key="2">
    <source>
        <dbReference type="Proteomes" id="UP000637819"/>
    </source>
</evidence>
<dbReference type="EMBL" id="CP069192">
    <property type="protein sequence ID" value="QRV18005.1"/>
    <property type="molecule type" value="Genomic_DNA"/>
</dbReference>
<geneLocation type="plasmid" evidence="1 2">
    <name>pHTS280.6</name>
</geneLocation>
<dbReference type="GeneID" id="62878306"/>
<dbReference type="AlphaFoldDB" id="A0A8T8E7Z7"/>
<dbReference type="Proteomes" id="UP000637819">
    <property type="component" value="Plasmid pHTS280.6"/>
</dbReference>
<gene>
    <name evidence="1" type="ORF">JMJ58_24240</name>
</gene>
<dbReference type="OrthoDB" id="225944at2157"/>
<sequence>MFGERNLVYDLLVKLAIEGENATYAPHMDSNQFLTVAKKYYGLDPPD</sequence>
<protein>
    <submittedName>
        <fullName evidence="1">Uncharacterized protein</fullName>
    </submittedName>
</protein>
<evidence type="ECO:0000313" key="1">
    <source>
        <dbReference type="EMBL" id="QRV18005.1"/>
    </source>
</evidence>
<reference evidence="1 2" key="1">
    <citation type="submission" date="2021-01" db="EMBL/GenBank/DDBJ databases">
        <title>Genome Sequence and Methylation Pattern of Haloterrigena salifodinae BOL5-1, An Extremely Halophilic Archaeon from a Bolivian Salt Mine.</title>
        <authorList>
            <person name="DasSarma P."/>
            <person name="Anton B.P."/>
            <person name="DasSarma S.L."/>
            <person name="von Ehrenheim H.A.L."/>
            <person name="Martinez F.L."/>
            <person name="Guzman D."/>
            <person name="Roberts R.J."/>
            <person name="DasSarma S."/>
        </authorList>
    </citation>
    <scope>NUCLEOTIDE SEQUENCE [LARGE SCALE GENOMIC DNA]</scope>
    <source>
        <strain evidence="1 2">BOL5-1</strain>
        <plasmid evidence="1 2">pHTS280.6</plasmid>
    </source>
</reference>
<dbReference type="KEGG" id="hsal:JMJ58_24240"/>
<name>A0A8T8E7Z7_9EURY</name>
<accession>A0A8T8E7Z7</accession>
<dbReference type="RefSeq" id="WP_204749910.1">
    <property type="nucleotide sequence ID" value="NZ_CP069192.1"/>
</dbReference>
<organism evidence="1 2">
    <name type="scientific">Haloterrigena salifodinae</name>
    <dbReference type="NCBI Taxonomy" id="2675099"/>
    <lineage>
        <taxon>Archaea</taxon>
        <taxon>Methanobacteriati</taxon>
        <taxon>Methanobacteriota</taxon>
        <taxon>Stenosarchaea group</taxon>
        <taxon>Halobacteria</taxon>
        <taxon>Halobacteriales</taxon>
        <taxon>Natrialbaceae</taxon>
        <taxon>Haloterrigena</taxon>
    </lineage>
</organism>
<proteinExistence type="predicted"/>